<dbReference type="RefSeq" id="WP_338155600.1">
    <property type="nucleotide sequence ID" value="NZ_BSUJ01000001.1"/>
</dbReference>
<dbReference type="Gene3D" id="3.40.50.1820">
    <property type="entry name" value="alpha/beta hydrolase"/>
    <property type="match status" value="1"/>
</dbReference>
<evidence type="ECO:0000313" key="3">
    <source>
        <dbReference type="Proteomes" id="UP001157109"/>
    </source>
</evidence>
<dbReference type="Proteomes" id="UP001157109">
    <property type="component" value="Unassembled WGS sequence"/>
</dbReference>
<keyword evidence="3" id="KW-1185">Reference proteome</keyword>
<comment type="caution">
    <text evidence="2">The sequence shown here is derived from an EMBL/GenBank/DDBJ whole genome shotgun (WGS) entry which is preliminary data.</text>
</comment>
<dbReference type="InterPro" id="IPR029058">
    <property type="entry name" value="AB_hydrolase_fold"/>
</dbReference>
<dbReference type="EMBL" id="BSUJ01000001">
    <property type="protein sequence ID" value="GMA19257.1"/>
    <property type="molecule type" value="Genomic_DNA"/>
</dbReference>
<evidence type="ECO:0000313" key="2">
    <source>
        <dbReference type="EMBL" id="GMA19257.1"/>
    </source>
</evidence>
<accession>A0ABQ6HLM6</accession>
<protein>
    <recommendedName>
        <fullName evidence="1">Dienelactone hydrolase domain-containing protein</fullName>
    </recommendedName>
</protein>
<gene>
    <name evidence="2" type="ORF">GCM10025862_12780</name>
</gene>
<dbReference type="InterPro" id="IPR002925">
    <property type="entry name" value="Dienelactn_hydro"/>
</dbReference>
<feature type="domain" description="Dienelactone hydrolase" evidence="1">
    <location>
        <begin position="12"/>
        <end position="100"/>
    </location>
</feature>
<proteinExistence type="predicted"/>
<name>A0ABQ6HLM6_9MICO</name>
<organism evidence="2 3">
    <name type="scientific">Arsenicicoccus piscis</name>
    <dbReference type="NCBI Taxonomy" id="673954"/>
    <lineage>
        <taxon>Bacteria</taxon>
        <taxon>Bacillati</taxon>
        <taxon>Actinomycetota</taxon>
        <taxon>Actinomycetes</taxon>
        <taxon>Micrococcales</taxon>
        <taxon>Intrasporangiaceae</taxon>
        <taxon>Arsenicicoccus</taxon>
    </lineage>
</organism>
<evidence type="ECO:0000259" key="1">
    <source>
        <dbReference type="Pfam" id="PF01738"/>
    </source>
</evidence>
<dbReference type="SUPFAM" id="SSF53474">
    <property type="entry name" value="alpha/beta-Hydrolases"/>
    <property type="match status" value="1"/>
</dbReference>
<sequence>MRPPRLPRLPRARGACPVVASYGGKDRSLRGAAAKLDHALDRLGVEHDVREYPDAGHSFLADAPNGPAPLRPLMKIMGAGPEPASARDAWDRIEAFFDRHLRP</sequence>
<reference evidence="3" key="1">
    <citation type="journal article" date="2019" name="Int. J. Syst. Evol. Microbiol.">
        <title>The Global Catalogue of Microorganisms (GCM) 10K type strain sequencing project: providing services to taxonomists for standard genome sequencing and annotation.</title>
        <authorList>
            <consortium name="The Broad Institute Genomics Platform"/>
            <consortium name="The Broad Institute Genome Sequencing Center for Infectious Disease"/>
            <person name="Wu L."/>
            <person name="Ma J."/>
        </authorList>
    </citation>
    <scope>NUCLEOTIDE SEQUENCE [LARGE SCALE GENOMIC DNA]</scope>
    <source>
        <strain evidence="3">NBRC 105830</strain>
    </source>
</reference>
<dbReference type="Pfam" id="PF01738">
    <property type="entry name" value="DLH"/>
    <property type="match status" value="1"/>
</dbReference>